<dbReference type="Proteomes" id="UP001221757">
    <property type="component" value="Unassembled WGS sequence"/>
</dbReference>
<feature type="region of interest" description="Disordered" evidence="1">
    <location>
        <begin position="339"/>
        <end position="408"/>
    </location>
</feature>
<feature type="compositionally biased region" description="Polar residues" evidence="1">
    <location>
        <begin position="1"/>
        <end position="20"/>
    </location>
</feature>
<feature type="region of interest" description="Disordered" evidence="1">
    <location>
        <begin position="531"/>
        <end position="601"/>
    </location>
</feature>
<protein>
    <submittedName>
        <fullName evidence="2">Uncharacterized protein</fullName>
    </submittedName>
</protein>
<accession>A0AAD7E1A8</accession>
<sequence>MEATTNNATTHASCNPTKDVQNARGRKKGEPLTDAQKATHAAATVKRKVLVEDFNEDLDKFCALRAQTAAELAAKYNRTVKYIMRFLNNTSAFTKPPGKTFKLPELHQMADNVLANYPPTDEEAAELIETLHVHPKLKCVGLHALNTAAAVDSRSTVADIQDEMKALFERTGTRGFGFFTRGHLDDTSMPTALQSGESLAFCVEVLKKPAVDVLRLYEQWSCSRETDKLQHDNRQAMCAQTARIIEAKLCELTHSDTISVSYKNMDLNIRETWKCEIAGWPTDIPIIAPAQIKPIECLRHIRDRWVKGDITWVSMTAVQVKELAIDLAAHREKNGGILKARKTRKDAGQKHTSMGKGAQKKRTKVHKSDHEAPAKSMDKDVYNLEGEHERPAVSRRTTRASEVTHASLASSQSPTVAAAAAHTTVPAVVVHATAVLVGGAHTATVLANAAQANIVLADVTHMTTIPADIVHSATHAVLTAAGAADTHAAPDASLIASQSPVDMRTVPATSSFMPTITPTSFIAYTPGAALTNQSNVGPRKPKATEDLAGGALPKKACQPRSDKGTKRGPKGSNGAGSSSTMRRTPGSGCTRPKMTPVARLPRWHLPRPLIPLMSFAPTERSSGGADGIGARLDGGARPRDVCSGSTAGAQRAGDGELSIANGGGADADDPAVMAAPTDAELMPRWAR</sequence>
<comment type="caution">
    <text evidence="2">The sequence shown here is derived from an EMBL/GenBank/DDBJ whole genome shotgun (WGS) entry which is preliminary data.</text>
</comment>
<feature type="region of interest" description="Disordered" evidence="1">
    <location>
        <begin position="1"/>
        <end position="39"/>
    </location>
</feature>
<reference evidence="2" key="1">
    <citation type="submission" date="2023-03" db="EMBL/GenBank/DDBJ databases">
        <title>Massive genome expansion in bonnet fungi (Mycena s.s.) driven by repeated elements and novel gene families across ecological guilds.</title>
        <authorList>
            <consortium name="Lawrence Berkeley National Laboratory"/>
            <person name="Harder C.B."/>
            <person name="Miyauchi S."/>
            <person name="Viragh M."/>
            <person name="Kuo A."/>
            <person name="Thoen E."/>
            <person name="Andreopoulos B."/>
            <person name="Lu D."/>
            <person name="Skrede I."/>
            <person name="Drula E."/>
            <person name="Henrissat B."/>
            <person name="Morin E."/>
            <person name="Kohler A."/>
            <person name="Barry K."/>
            <person name="LaButti K."/>
            <person name="Morin E."/>
            <person name="Salamov A."/>
            <person name="Lipzen A."/>
            <person name="Mereny Z."/>
            <person name="Hegedus B."/>
            <person name="Baldrian P."/>
            <person name="Stursova M."/>
            <person name="Weitz H."/>
            <person name="Taylor A."/>
            <person name="Grigoriev I.V."/>
            <person name="Nagy L.G."/>
            <person name="Martin F."/>
            <person name="Kauserud H."/>
        </authorList>
    </citation>
    <scope>NUCLEOTIDE SEQUENCE</scope>
    <source>
        <strain evidence="2">CBHHK067</strain>
    </source>
</reference>
<dbReference type="AlphaFoldDB" id="A0AAD7E1A8"/>
<gene>
    <name evidence="2" type="ORF">B0H17DRAFT_1127739</name>
</gene>
<name>A0AAD7E1A8_MYCRO</name>
<proteinExistence type="predicted"/>
<feature type="region of interest" description="Disordered" evidence="1">
    <location>
        <begin position="617"/>
        <end position="687"/>
    </location>
</feature>
<evidence type="ECO:0000256" key="1">
    <source>
        <dbReference type="SAM" id="MobiDB-lite"/>
    </source>
</evidence>
<dbReference type="EMBL" id="JARKIE010000014">
    <property type="protein sequence ID" value="KAJ7702803.1"/>
    <property type="molecule type" value="Genomic_DNA"/>
</dbReference>
<evidence type="ECO:0000313" key="3">
    <source>
        <dbReference type="Proteomes" id="UP001221757"/>
    </source>
</evidence>
<evidence type="ECO:0000313" key="2">
    <source>
        <dbReference type="EMBL" id="KAJ7702803.1"/>
    </source>
</evidence>
<feature type="compositionally biased region" description="Low complexity" evidence="1">
    <location>
        <begin position="670"/>
        <end position="679"/>
    </location>
</feature>
<organism evidence="2 3">
    <name type="scientific">Mycena rosella</name>
    <name type="common">Pink bonnet</name>
    <name type="synonym">Agaricus rosellus</name>
    <dbReference type="NCBI Taxonomy" id="1033263"/>
    <lineage>
        <taxon>Eukaryota</taxon>
        <taxon>Fungi</taxon>
        <taxon>Dikarya</taxon>
        <taxon>Basidiomycota</taxon>
        <taxon>Agaricomycotina</taxon>
        <taxon>Agaricomycetes</taxon>
        <taxon>Agaricomycetidae</taxon>
        <taxon>Agaricales</taxon>
        <taxon>Marasmiineae</taxon>
        <taxon>Mycenaceae</taxon>
        <taxon>Mycena</taxon>
    </lineage>
</organism>
<feature type="compositionally biased region" description="Basic and acidic residues" evidence="1">
    <location>
        <begin position="366"/>
        <end position="392"/>
    </location>
</feature>
<keyword evidence="3" id="KW-1185">Reference proteome</keyword>